<comment type="caution">
    <text evidence="10">The sequence shown here is derived from an EMBL/GenBank/DDBJ whole genome shotgun (WGS) entry which is preliminary data.</text>
</comment>
<feature type="domain" description="Histidine kinase" evidence="9">
    <location>
        <begin position="394"/>
        <end position="625"/>
    </location>
</feature>
<dbReference type="GO" id="GO:0005886">
    <property type="term" value="C:plasma membrane"/>
    <property type="evidence" value="ECO:0007669"/>
    <property type="project" value="UniProtKB-SubCell"/>
</dbReference>
<dbReference type="InterPro" id="IPR003594">
    <property type="entry name" value="HATPase_dom"/>
</dbReference>
<dbReference type="CDD" id="cd00082">
    <property type="entry name" value="HisKA"/>
    <property type="match status" value="1"/>
</dbReference>
<keyword evidence="5" id="KW-0597">Phosphoprotein</keyword>
<dbReference type="EC" id="2.7.13.3" evidence="3"/>
<keyword evidence="10" id="KW-0418">Kinase</keyword>
<evidence type="ECO:0000313" key="10">
    <source>
        <dbReference type="EMBL" id="RVU29954.1"/>
    </source>
</evidence>
<dbReference type="SMART" id="SM00387">
    <property type="entry name" value="HATPase_c"/>
    <property type="match status" value="1"/>
</dbReference>
<dbReference type="Pfam" id="PF02518">
    <property type="entry name" value="HATPase_c"/>
    <property type="match status" value="1"/>
</dbReference>
<dbReference type="PRINTS" id="PR00344">
    <property type="entry name" value="BCTRLSENSOR"/>
</dbReference>
<dbReference type="InterPro" id="IPR003661">
    <property type="entry name" value="HisK_dim/P_dom"/>
</dbReference>
<evidence type="ECO:0000256" key="3">
    <source>
        <dbReference type="ARBA" id="ARBA00012438"/>
    </source>
</evidence>
<keyword evidence="8" id="KW-0472">Membrane</keyword>
<dbReference type="SUPFAM" id="SSF103190">
    <property type="entry name" value="Sensory domain-like"/>
    <property type="match status" value="2"/>
</dbReference>
<proteinExistence type="predicted"/>
<dbReference type="InterPro" id="IPR005467">
    <property type="entry name" value="His_kinase_dom"/>
</dbReference>
<evidence type="ECO:0000256" key="5">
    <source>
        <dbReference type="ARBA" id="ARBA00022553"/>
    </source>
</evidence>
<dbReference type="InterPro" id="IPR004358">
    <property type="entry name" value="Sig_transdc_His_kin-like_C"/>
</dbReference>
<evidence type="ECO:0000256" key="8">
    <source>
        <dbReference type="SAM" id="Phobius"/>
    </source>
</evidence>
<dbReference type="InterPro" id="IPR029151">
    <property type="entry name" value="Sensor-like_sf"/>
</dbReference>
<comment type="subcellular location">
    <subcellularLocation>
        <location evidence="2">Cell membrane</location>
        <topology evidence="2">Multi-pass membrane protein</topology>
    </subcellularLocation>
</comment>
<dbReference type="PANTHER" id="PTHR43065:SF42">
    <property type="entry name" value="TWO-COMPONENT SENSOR PPRA"/>
    <property type="match status" value="1"/>
</dbReference>
<dbReference type="Gene3D" id="3.30.565.10">
    <property type="entry name" value="Histidine kinase-like ATPase, C-terminal domain"/>
    <property type="match status" value="1"/>
</dbReference>
<dbReference type="InterPro" id="IPR036890">
    <property type="entry name" value="HATPase_C_sf"/>
</dbReference>
<dbReference type="SUPFAM" id="SSF55874">
    <property type="entry name" value="ATPase domain of HSP90 chaperone/DNA topoisomerase II/histidine kinase"/>
    <property type="match status" value="1"/>
</dbReference>
<evidence type="ECO:0000256" key="7">
    <source>
        <dbReference type="ARBA" id="ARBA00022989"/>
    </source>
</evidence>
<evidence type="ECO:0000259" key="9">
    <source>
        <dbReference type="PROSITE" id="PS50109"/>
    </source>
</evidence>
<dbReference type="PANTHER" id="PTHR43065">
    <property type="entry name" value="SENSOR HISTIDINE KINASE"/>
    <property type="match status" value="1"/>
</dbReference>
<dbReference type="Proteomes" id="UP000282818">
    <property type="component" value="Unassembled WGS sequence"/>
</dbReference>
<dbReference type="Gene3D" id="1.10.287.130">
    <property type="match status" value="1"/>
</dbReference>
<evidence type="ECO:0000256" key="2">
    <source>
        <dbReference type="ARBA" id="ARBA00004651"/>
    </source>
</evidence>
<evidence type="ECO:0000256" key="6">
    <source>
        <dbReference type="ARBA" id="ARBA00022692"/>
    </source>
</evidence>
<dbReference type="EMBL" id="SACQ01000006">
    <property type="protein sequence ID" value="RVU29954.1"/>
    <property type="molecule type" value="Genomic_DNA"/>
</dbReference>
<evidence type="ECO:0000256" key="4">
    <source>
        <dbReference type="ARBA" id="ARBA00022475"/>
    </source>
</evidence>
<dbReference type="GO" id="GO:0000155">
    <property type="term" value="F:phosphorelay sensor kinase activity"/>
    <property type="evidence" value="ECO:0007669"/>
    <property type="project" value="InterPro"/>
</dbReference>
<keyword evidence="11" id="KW-1185">Reference proteome</keyword>
<comment type="catalytic activity">
    <reaction evidence="1">
        <text>ATP + protein L-histidine = ADP + protein N-phospho-L-histidine.</text>
        <dbReference type="EC" id="2.7.13.3"/>
    </reaction>
</comment>
<name>A0A437Q627_9GAMM</name>
<protein>
    <recommendedName>
        <fullName evidence="3">histidine kinase</fullName>
        <ecNumber evidence="3">2.7.13.3</ecNumber>
    </recommendedName>
</protein>
<keyword evidence="7 8" id="KW-1133">Transmembrane helix</keyword>
<evidence type="ECO:0000256" key="1">
    <source>
        <dbReference type="ARBA" id="ARBA00000085"/>
    </source>
</evidence>
<accession>A0A437Q627</accession>
<organism evidence="10 11">
    <name type="scientific">Neptunomonas marina</name>
    <dbReference type="NCBI Taxonomy" id="1815562"/>
    <lineage>
        <taxon>Bacteria</taxon>
        <taxon>Pseudomonadati</taxon>
        <taxon>Pseudomonadota</taxon>
        <taxon>Gammaproteobacteria</taxon>
        <taxon>Oceanospirillales</taxon>
        <taxon>Oceanospirillaceae</taxon>
        <taxon>Neptunomonas</taxon>
    </lineage>
</organism>
<dbReference type="Pfam" id="PF21623">
    <property type="entry name" value="HK_sensor_dom_bact"/>
    <property type="match status" value="1"/>
</dbReference>
<gene>
    <name evidence="10" type="ORF">EOE65_12870</name>
</gene>
<evidence type="ECO:0000313" key="11">
    <source>
        <dbReference type="Proteomes" id="UP000282818"/>
    </source>
</evidence>
<dbReference type="PROSITE" id="PS50109">
    <property type="entry name" value="HIS_KIN"/>
    <property type="match status" value="1"/>
</dbReference>
<dbReference type="AlphaFoldDB" id="A0A437Q627"/>
<sequence length="635" mass="70929">MMLTLTLRTLRFQMFLIWLMIASAALLAGWLVYDQQVSQKERAALATQEDKIHHISALLNRELGELRDILHLLRIDTQVATGLRAAHALQPQDVAQGFVRFGKAIEHLMQIRWLDASGVEQVRVDIDSDHGPKVIASDLLQPKGHRYYFMEAMKLPSDTIYLSQIDLNEERGQVVLPHQPTIRAALQTGNGDQLRPGLLIVNYSLGKLLRTAEQFSDTTTEVQLVDESGFWLLHSRPEMRWGQQLNPENNIRIQQTMLWRAMQSTPTAAAKRFNGELISYRKTTLLTDESQAQNRHFYIITKTPASVVSAYKKTAAVRALILGAVLLLIGTYLLAREYRSRLSLIDMTSQLHHENERLGHANRKLDNALRTQRRLQDDLVESRKLSALGMMVAGIAHELNTPIGSALLTVTDQQQGRDELARAVHSGLTRQALLDYLHHSEGLTLAKTSLERAAELIQSFKRMAFERMQDDPAAMQIAQVVDDLARTLHPHLKHTKITLHNTVPTELTIVSLPGILSQVLQNLIINAVSHGFEAHQVGEVTVSASVDAEGSYVEIMVTDNGKGISEEHISTLFDPFVTTGRDRGHTGLGLHLVHLWVRQKLKGTVDFTPSSTGGAAFIIKIPTDINNAAQNTPHS</sequence>
<keyword evidence="4" id="KW-1003">Cell membrane</keyword>
<keyword evidence="6 8" id="KW-0812">Transmembrane</keyword>
<dbReference type="InterPro" id="IPR048760">
    <property type="entry name" value="VP0354-like_sensor_dom"/>
</dbReference>
<keyword evidence="10" id="KW-0808">Transferase</keyword>
<reference evidence="10 11" key="1">
    <citation type="submission" date="2019-01" db="EMBL/GenBank/DDBJ databases">
        <authorList>
            <person name="Chen W.-M."/>
        </authorList>
    </citation>
    <scope>NUCLEOTIDE SEQUENCE [LARGE SCALE GENOMIC DNA]</scope>
    <source>
        <strain evidence="10 11">HPM-16</strain>
    </source>
</reference>
<feature type="transmembrane region" description="Helical" evidence="8">
    <location>
        <begin position="315"/>
        <end position="335"/>
    </location>
</feature>
<feature type="transmembrane region" description="Helical" evidence="8">
    <location>
        <begin position="12"/>
        <end position="33"/>
    </location>
</feature>
<dbReference type="RefSeq" id="WP_127694739.1">
    <property type="nucleotide sequence ID" value="NZ_SACQ01000006.1"/>
</dbReference>
<dbReference type="Gene3D" id="3.30.450.20">
    <property type="entry name" value="PAS domain"/>
    <property type="match status" value="2"/>
</dbReference>